<sequence length="396" mass="44051">MKLSDRIQAMQASPVRKLVPYATKAKKAGKKVYHLNIGQPDIQTPSVFMEAINAYDTEVIKYSFSQGEPILIDAICDYFRRDDIHFEPEDILITNGGSEAITFAAIAICNPGDELLVPEPFYTNYNGFTGEVNVNIVPITTKAEDGFHLPSEKEIEALITPKTKGILFSNPGNPTGTILRSDEMEMIARIAIKHHLFIISDEVYRGMAFDGLEAQSMASIKGIEDHLIITESVSKRYSACGARIGAICSHNKDLMKNILKLGQARLCVATLEQIGAAALYRLPDSYTKEIRDEYQARRDIVFDALQQIPGVLVQKPTGAFYMVVKLPVDDAEKFIIWMLEHFDVNGETIMLSPAEGFYATKGLGKDEARIAYVLNKDDMQKAMKILQAGLLAYNNQ</sequence>
<dbReference type="InterPro" id="IPR015422">
    <property type="entry name" value="PyrdxlP-dep_Trfase_small"/>
</dbReference>
<proteinExistence type="inferred from homology"/>
<evidence type="ECO:0000256" key="3">
    <source>
        <dbReference type="ARBA" id="ARBA00022576"/>
    </source>
</evidence>
<gene>
    <name evidence="8" type="ORF">G4Z02_00075</name>
</gene>
<evidence type="ECO:0000256" key="5">
    <source>
        <dbReference type="ARBA" id="ARBA00022898"/>
    </source>
</evidence>
<evidence type="ECO:0000259" key="7">
    <source>
        <dbReference type="Pfam" id="PF00155"/>
    </source>
</evidence>
<keyword evidence="3 6" id="KW-0032">Aminotransferase</keyword>
<evidence type="ECO:0000256" key="2">
    <source>
        <dbReference type="ARBA" id="ARBA00007441"/>
    </source>
</evidence>
<comment type="cofactor">
    <cofactor evidence="1 6">
        <name>pyridoxal 5'-phosphate</name>
        <dbReference type="ChEBI" id="CHEBI:597326"/>
    </cofactor>
</comment>
<organism evidence="8 9">
    <name type="scientific">Candidatus Xianfuyuplasma coldseepsis</name>
    <dbReference type="NCBI Taxonomy" id="2782163"/>
    <lineage>
        <taxon>Bacteria</taxon>
        <taxon>Bacillati</taxon>
        <taxon>Mycoplasmatota</taxon>
        <taxon>Mollicutes</taxon>
        <taxon>Candidatus Izemoplasmatales</taxon>
        <taxon>Candidatus Izemoplasmataceae</taxon>
        <taxon>Candidatus Xianfuyuplasma</taxon>
    </lineage>
</organism>
<dbReference type="PRINTS" id="PR00753">
    <property type="entry name" value="ACCSYNTHASE"/>
</dbReference>
<dbReference type="InterPro" id="IPR015424">
    <property type="entry name" value="PyrdxlP-dep_Trfase"/>
</dbReference>
<dbReference type="SUPFAM" id="SSF53383">
    <property type="entry name" value="PLP-dependent transferases"/>
    <property type="match status" value="1"/>
</dbReference>
<accession>A0A7L7KNB9</accession>
<dbReference type="InterPro" id="IPR004839">
    <property type="entry name" value="Aminotransferase_I/II_large"/>
</dbReference>
<dbReference type="GO" id="GO:0008483">
    <property type="term" value="F:transaminase activity"/>
    <property type="evidence" value="ECO:0007669"/>
    <property type="project" value="UniProtKB-KW"/>
</dbReference>
<dbReference type="Gene3D" id="3.90.1150.10">
    <property type="entry name" value="Aspartate Aminotransferase, domain 1"/>
    <property type="match status" value="1"/>
</dbReference>
<evidence type="ECO:0000256" key="4">
    <source>
        <dbReference type="ARBA" id="ARBA00022679"/>
    </source>
</evidence>
<dbReference type="EMBL" id="CP048914">
    <property type="protein sequence ID" value="QMS84201.1"/>
    <property type="molecule type" value="Genomic_DNA"/>
</dbReference>
<dbReference type="KEGG" id="xcl:G4Z02_00075"/>
<dbReference type="AlphaFoldDB" id="A0A7L7KNB9"/>
<keyword evidence="4 6" id="KW-0808">Transferase</keyword>
<dbReference type="Gene3D" id="3.40.640.10">
    <property type="entry name" value="Type I PLP-dependent aspartate aminotransferase-like (Major domain)"/>
    <property type="match status" value="1"/>
</dbReference>
<dbReference type="GO" id="GO:0030170">
    <property type="term" value="F:pyridoxal phosphate binding"/>
    <property type="evidence" value="ECO:0007669"/>
    <property type="project" value="InterPro"/>
</dbReference>
<keyword evidence="5" id="KW-0663">Pyridoxal phosphate</keyword>
<dbReference type="EC" id="2.6.1.-" evidence="6"/>
<reference evidence="8 9" key="1">
    <citation type="submission" date="2020-02" db="EMBL/GenBank/DDBJ databases">
        <authorList>
            <person name="Zheng R.K."/>
            <person name="Sun C.M."/>
        </authorList>
    </citation>
    <scope>NUCLEOTIDE SEQUENCE [LARGE SCALE GENOMIC DNA]</scope>
    <source>
        <strain evidence="9">zrk13</strain>
    </source>
</reference>
<dbReference type="NCBIfam" id="NF005744">
    <property type="entry name" value="PRK07568.1"/>
    <property type="match status" value="1"/>
</dbReference>
<comment type="similarity">
    <text evidence="2 6">Belongs to the class-I pyridoxal-phosphate-dependent aminotransferase family.</text>
</comment>
<dbReference type="InterPro" id="IPR015421">
    <property type="entry name" value="PyrdxlP-dep_Trfase_major"/>
</dbReference>
<keyword evidence="9" id="KW-1185">Reference proteome</keyword>
<evidence type="ECO:0000313" key="8">
    <source>
        <dbReference type="EMBL" id="QMS84201.1"/>
    </source>
</evidence>
<dbReference type="PANTHER" id="PTHR46383:SF2">
    <property type="entry name" value="AMINOTRANSFERASE"/>
    <property type="match status" value="1"/>
</dbReference>
<feature type="domain" description="Aminotransferase class I/classII large" evidence="7">
    <location>
        <begin position="31"/>
        <end position="382"/>
    </location>
</feature>
<protein>
    <recommendedName>
        <fullName evidence="6">Aminotransferase</fullName>
        <ecNumber evidence="6">2.6.1.-</ecNumber>
    </recommendedName>
</protein>
<name>A0A7L7KNB9_9MOLU</name>
<evidence type="ECO:0000256" key="1">
    <source>
        <dbReference type="ARBA" id="ARBA00001933"/>
    </source>
</evidence>
<dbReference type="RefSeq" id="WP_258877813.1">
    <property type="nucleotide sequence ID" value="NZ_CP048914.1"/>
</dbReference>
<dbReference type="GO" id="GO:0006520">
    <property type="term" value="P:amino acid metabolic process"/>
    <property type="evidence" value="ECO:0007669"/>
    <property type="project" value="InterPro"/>
</dbReference>
<dbReference type="PROSITE" id="PS00105">
    <property type="entry name" value="AA_TRANSFER_CLASS_1"/>
    <property type="match status" value="1"/>
</dbReference>
<dbReference type="Pfam" id="PF00155">
    <property type="entry name" value="Aminotran_1_2"/>
    <property type="match status" value="1"/>
</dbReference>
<dbReference type="CDD" id="cd00609">
    <property type="entry name" value="AAT_like"/>
    <property type="match status" value="1"/>
</dbReference>
<evidence type="ECO:0000313" key="9">
    <source>
        <dbReference type="Proteomes" id="UP000514720"/>
    </source>
</evidence>
<dbReference type="PANTHER" id="PTHR46383">
    <property type="entry name" value="ASPARTATE AMINOTRANSFERASE"/>
    <property type="match status" value="1"/>
</dbReference>
<dbReference type="Proteomes" id="UP000514720">
    <property type="component" value="Chromosome"/>
</dbReference>
<dbReference type="InterPro" id="IPR050596">
    <property type="entry name" value="AspAT/PAT-like"/>
</dbReference>
<dbReference type="InterPro" id="IPR004838">
    <property type="entry name" value="NHTrfase_class1_PyrdxlP-BS"/>
</dbReference>
<evidence type="ECO:0000256" key="6">
    <source>
        <dbReference type="RuleBase" id="RU000481"/>
    </source>
</evidence>